<evidence type="ECO:0000313" key="3">
    <source>
        <dbReference type="Proteomes" id="UP001168435"/>
    </source>
</evidence>
<feature type="region of interest" description="Disordered" evidence="1">
    <location>
        <begin position="1"/>
        <end position="105"/>
    </location>
</feature>
<dbReference type="Proteomes" id="UP001168435">
    <property type="component" value="Unassembled WGS sequence"/>
</dbReference>
<feature type="compositionally biased region" description="Low complexity" evidence="1">
    <location>
        <begin position="28"/>
        <end position="37"/>
    </location>
</feature>
<evidence type="ECO:0000256" key="1">
    <source>
        <dbReference type="SAM" id="MobiDB-lite"/>
    </source>
</evidence>
<dbReference type="RefSeq" id="WP_289835857.1">
    <property type="nucleotide sequence ID" value="NZ_JAUEIQ010000006.1"/>
</dbReference>
<sequence>MGGGARPGERGIAAAGESVETSGPSTSAAAIPALAAPTDGLPRPAATAVRSPRSFTTVTTATLSEDIPRARTPWPLRRGSRGMASRALSRPPESDSLRYGSSACADTPSPCRMGWSCERIASRTRMRMNQLVLRHAPQRAAGDLGLSPAAMPST</sequence>
<protein>
    <submittedName>
        <fullName evidence="2">Uncharacterized protein</fullName>
    </submittedName>
</protein>
<keyword evidence="3" id="KW-1185">Reference proteome</keyword>
<comment type="caution">
    <text evidence="2">The sequence shown here is derived from an EMBL/GenBank/DDBJ whole genome shotgun (WGS) entry which is preliminary data.</text>
</comment>
<name>A0ABT7XF26_9ACTN</name>
<accession>A0ABT7XF26</accession>
<proteinExistence type="predicted"/>
<reference evidence="2" key="1">
    <citation type="submission" date="2023-06" db="EMBL/GenBank/DDBJ databases">
        <authorList>
            <person name="Zeman M."/>
            <person name="Kubasova T."/>
            <person name="Jahodarova E."/>
            <person name="Nykrynova M."/>
            <person name="Rychlik I."/>
        </authorList>
    </citation>
    <scope>NUCLEOTIDE SEQUENCE</scope>
    <source>
        <strain evidence="2">176_SSukc20</strain>
    </source>
</reference>
<feature type="compositionally biased region" description="Polar residues" evidence="1">
    <location>
        <begin position="53"/>
        <end position="63"/>
    </location>
</feature>
<organism evidence="2 3">
    <name type="scientific">Collinsella ihumii</name>
    <dbReference type="NCBI Taxonomy" id="1720204"/>
    <lineage>
        <taxon>Bacteria</taxon>
        <taxon>Bacillati</taxon>
        <taxon>Actinomycetota</taxon>
        <taxon>Coriobacteriia</taxon>
        <taxon>Coriobacteriales</taxon>
        <taxon>Coriobacteriaceae</taxon>
        <taxon>Collinsella</taxon>
    </lineage>
</organism>
<dbReference type="EMBL" id="JAUEIQ010000006">
    <property type="protein sequence ID" value="MDN0063998.1"/>
    <property type="molecule type" value="Genomic_DNA"/>
</dbReference>
<gene>
    <name evidence="2" type="ORF">QVN30_06720</name>
</gene>
<reference evidence="2" key="2">
    <citation type="submission" date="2024-05" db="EMBL/GenBank/DDBJ databases">
        <title>Identification and characterization of horizontal gene transfer across gut microbiota members of farm animals based on homology search.</title>
        <authorList>
            <person name="Schwarzerova J."/>
            <person name="Nykrynova M."/>
            <person name="Jureckova K."/>
            <person name="Cejkova D."/>
            <person name="Rychlik I."/>
        </authorList>
    </citation>
    <scope>NUCLEOTIDE SEQUENCE</scope>
    <source>
        <strain evidence="2">176_SSukc20</strain>
    </source>
</reference>
<evidence type="ECO:0000313" key="2">
    <source>
        <dbReference type="EMBL" id="MDN0063998.1"/>
    </source>
</evidence>